<evidence type="ECO:0000313" key="1">
    <source>
        <dbReference type="EMBL" id="KAF5957092.1"/>
    </source>
</evidence>
<protein>
    <submittedName>
        <fullName evidence="1">Uncharacterized protein</fullName>
    </submittedName>
</protein>
<proteinExistence type="predicted"/>
<comment type="caution">
    <text evidence="1">The sequence shown here is derived from an EMBL/GenBank/DDBJ whole genome shotgun (WGS) entry which is preliminary data.</text>
</comment>
<keyword evidence="2" id="KW-1185">Reference proteome</keyword>
<sequence length="194" mass="22229">MCVNHVRYSVSSSLSFINGASLKLHFPSSCFHFLLHFELLFLTLEFSGSFSSSLKFTIFKLKLSLCFQQLLLSVGISILKILLCVARLHTVILGNLPNTKVYQNLNRYRETSRAPSFLILASESSIYFVNSRYIQERQIFGLKTSQRIAYDCVRSLSHYLAILPEFSHHGTMLRRCDYVTIISADWLSMLVKIS</sequence>
<dbReference type="InterPro" id="IPR036513">
    <property type="entry name" value="STAS_dom_sf"/>
</dbReference>
<organism evidence="1 2">
    <name type="scientific">Camellia sinensis</name>
    <name type="common">Tea plant</name>
    <name type="synonym">Thea sinensis</name>
    <dbReference type="NCBI Taxonomy" id="4442"/>
    <lineage>
        <taxon>Eukaryota</taxon>
        <taxon>Viridiplantae</taxon>
        <taxon>Streptophyta</taxon>
        <taxon>Embryophyta</taxon>
        <taxon>Tracheophyta</taxon>
        <taxon>Spermatophyta</taxon>
        <taxon>Magnoliopsida</taxon>
        <taxon>eudicotyledons</taxon>
        <taxon>Gunneridae</taxon>
        <taxon>Pentapetalae</taxon>
        <taxon>asterids</taxon>
        <taxon>Ericales</taxon>
        <taxon>Theaceae</taxon>
        <taxon>Camellia</taxon>
    </lineage>
</organism>
<dbReference type="Gene3D" id="3.30.750.24">
    <property type="entry name" value="STAS domain"/>
    <property type="match status" value="1"/>
</dbReference>
<name>A0A7J7HW74_CAMSI</name>
<reference evidence="1 2" key="2">
    <citation type="submission" date="2020-07" db="EMBL/GenBank/DDBJ databases">
        <title>Genome assembly of wild tea tree DASZ reveals pedigree and selection history of tea varieties.</title>
        <authorList>
            <person name="Zhang W."/>
        </authorList>
    </citation>
    <scope>NUCLEOTIDE SEQUENCE [LARGE SCALE GENOMIC DNA]</scope>
    <source>
        <strain evidence="2">cv. G240</strain>
        <tissue evidence="1">Leaf</tissue>
    </source>
</reference>
<dbReference type="Proteomes" id="UP000593564">
    <property type="component" value="Unassembled WGS sequence"/>
</dbReference>
<dbReference type="EMBL" id="JACBKZ010000002">
    <property type="protein sequence ID" value="KAF5957092.1"/>
    <property type="molecule type" value="Genomic_DNA"/>
</dbReference>
<accession>A0A7J7HW74</accession>
<reference evidence="2" key="1">
    <citation type="journal article" date="2020" name="Nat. Commun.">
        <title>Genome assembly of wild tea tree DASZ reveals pedigree and selection history of tea varieties.</title>
        <authorList>
            <person name="Zhang W."/>
            <person name="Zhang Y."/>
            <person name="Qiu H."/>
            <person name="Guo Y."/>
            <person name="Wan H."/>
            <person name="Zhang X."/>
            <person name="Scossa F."/>
            <person name="Alseekh S."/>
            <person name="Zhang Q."/>
            <person name="Wang P."/>
            <person name="Xu L."/>
            <person name="Schmidt M.H."/>
            <person name="Jia X."/>
            <person name="Li D."/>
            <person name="Zhu A."/>
            <person name="Guo F."/>
            <person name="Chen W."/>
            <person name="Ni D."/>
            <person name="Usadel B."/>
            <person name="Fernie A.R."/>
            <person name="Wen W."/>
        </authorList>
    </citation>
    <scope>NUCLEOTIDE SEQUENCE [LARGE SCALE GENOMIC DNA]</scope>
    <source>
        <strain evidence="2">cv. G240</strain>
    </source>
</reference>
<dbReference type="AlphaFoldDB" id="A0A7J7HW74"/>
<gene>
    <name evidence="1" type="ORF">HYC85_004317</name>
</gene>
<evidence type="ECO:0000313" key="2">
    <source>
        <dbReference type="Proteomes" id="UP000593564"/>
    </source>
</evidence>